<keyword evidence="1" id="KW-0472">Membrane</keyword>
<evidence type="ECO:0000256" key="1">
    <source>
        <dbReference type="SAM" id="Phobius"/>
    </source>
</evidence>
<feature type="transmembrane region" description="Helical" evidence="1">
    <location>
        <begin position="109"/>
        <end position="129"/>
    </location>
</feature>
<feature type="transmembrane region" description="Helical" evidence="1">
    <location>
        <begin position="77"/>
        <end position="97"/>
    </location>
</feature>
<protein>
    <submittedName>
        <fullName evidence="2">Uncharacterized protein</fullName>
    </submittedName>
</protein>
<evidence type="ECO:0000313" key="2">
    <source>
        <dbReference type="EMBL" id="KAA5549108.1"/>
    </source>
</evidence>
<feature type="transmembrane region" description="Helical" evidence="1">
    <location>
        <begin position="39"/>
        <end position="65"/>
    </location>
</feature>
<sequence>MINTQVADGSILVLAVASAWLIGNYFYRTRKSGIKKIPLLLLVFMAMWCALNMVGHLVAVIWVNIQRMQAGTFSYNLHFYNLLLMGVVFLSLSLLQLRCIKFLSRGKYYMRKPLTIFSLSLALLSFPLFPFNPIGLLPVISSLTILATVAATKKQWQRTTHEKSRRVVSA</sequence>
<dbReference type="Proteomes" id="UP000323426">
    <property type="component" value="Unassembled WGS sequence"/>
</dbReference>
<keyword evidence="1" id="KW-0812">Transmembrane</keyword>
<keyword evidence="3" id="KW-1185">Reference proteome</keyword>
<dbReference type="EMBL" id="VWSF01000001">
    <property type="protein sequence ID" value="KAA5549108.1"/>
    <property type="molecule type" value="Genomic_DNA"/>
</dbReference>
<organism evidence="2 3">
    <name type="scientific">Adhaeribacter rhizoryzae</name>
    <dbReference type="NCBI Taxonomy" id="2607907"/>
    <lineage>
        <taxon>Bacteria</taxon>
        <taxon>Pseudomonadati</taxon>
        <taxon>Bacteroidota</taxon>
        <taxon>Cytophagia</taxon>
        <taxon>Cytophagales</taxon>
        <taxon>Hymenobacteraceae</taxon>
        <taxon>Adhaeribacter</taxon>
    </lineage>
</organism>
<feature type="transmembrane region" description="Helical" evidence="1">
    <location>
        <begin position="135"/>
        <end position="152"/>
    </location>
</feature>
<name>A0A5M6DNQ6_9BACT</name>
<feature type="transmembrane region" description="Helical" evidence="1">
    <location>
        <begin position="6"/>
        <end position="27"/>
    </location>
</feature>
<proteinExistence type="predicted"/>
<evidence type="ECO:0000313" key="3">
    <source>
        <dbReference type="Proteomes" id="UP000323426"/>
    </source>
</evidence>
<comment type="caution">
    <text evidence="2">The sequence shown here is derived from an EMBL/GenBank/DDBJ whole genome shotgun (WGS) entry which is preliminary data.</text>
</comment>
<accession>A0A5M6DNQ6</accession>
<dbReference type="RefSeq" id="WP_150086103.1">
    <property type="nucleotide sequence ID" value="NZ_VWSF01000001.1"/>
</dbReference>
<gene>
    <name evidence="2" type="ORF">F0145_00465</name>
</gene>
<dbReference type="AlphaFoldDB" id="A0A5M6DNQ6"/>
<reference evidence="2 3" key="1">
    <citation type="submission" date="2019-09" db="EMBL/GenBank/DDBJ databases">
        <title>Genome sequence and assembly of Adhaeribacter sp.</title>
        <authorList>
            <person name="Chhetri G."/>
        </authorList>
    </citation>
    <scope>NUCLEOTIDE SEQUENCE [LARGE SCALE GENOMIC DNA]</scope>
    <source>
        <strain evidence="2 3">DK36</strain>
    </source>
</reference>
<keyword evidence="1" id="KW-1133">Transmembrane helix</keyword>